<organism evidence="1 2">
    <name type="scientific">Caenispirillum bisanense</name>
    <dbReference type="NCBI Taxonomy" id="414052"/>
    <lineage>
        <taxon>Bacteria</taxon>
        <taxon>Pseudomonadati</taxon>
        <taxon>Pseudomonadota</taxon>
        <taxon>Alphaproteobacteria</taxon>
        <taxon>Rhodospirillales</taxon>
        <taxon>Novispirillaceae</taxon>
        <taxon>Caenispirillum</taxon>
    </lineage>
</organism>
<proteinExistence type="predicted"/>
<keyword evidence="2" id="KW-1185">Reference proteome</keyword>
<dbReference type="Proteomes" id="UP000219621">
    <property type="component" value="Unassembled WGS sequence"/>
</dbReference>
<dbReference type="Gene3D" id="3.40.50.2000">
    <property type="entry name" value="Glycogen Phosphorylase B"/>
    <property type="match status" value="1"/>
</dbReference>
<reference evidence="2" key="1">
    <citation type="submission" date="2017-09" db="EMBL/GenBank/DDBJ databases">
        <authorList>
            <person name="Varghese N."/>
            <person name="Submissions S."/>
        </authorList>
    </citation>
    <scope>NUCLEOTIDE SEQUENCE [LARGE SCALE GENOMIC DNA]</scope>
    <source>
        <strain evidence="2">USBA 140</strain>
    </source>
</reference>
<dbReference type="AlphaFoldDB" id="A0A286GKU9"/>
<name>A0A286GKU9_9PROT</name>
<evidence type="ECO:0000313" key="1">
    <source>
        <dbReference type="EMBL" id="SOD96163.1"/>
    </source>
</evidence>
<protein>
    <submittedName>
        <fullName evidence="1">Glycosyl transferases group 1</fullName>
    </submittedName>
</protein>
<dbReference type="RefSeq" id="WP_101613998.1">
    <property type="nucleotide sequence ID" value="NZ_OCNJ01000005.1"/>
</dbReference>
<keyword evidence="1" id="KW-0808">Transferase</keyword>
<accession>A0A286GKU9</accession>
<dbReference type="EMBL" id="OCNJ01000005">
    <property type="protein sequence ID" value="SOD96163.1"/>
    <property type="molecule type" value="Genomic_DNA"/>
</dbReference>
<dbReference type="GO" id="GO:0016740">
    <property type="term" value="F:transferase activity"/>
    <property type="evidence" value="ECO:0007669"/>
    <property type="project" value="UniProtKB-KW"/>
</dbReference>
<gene>
    <name evidence="1" type="ORF">SAMN05421508_105186</name>
</gene>
<sequence>MKICLFDDSVPFDAWTPARKPLGGAEKAFALLPGPLAGRGHEVHVYNRCQYSMPIEAARWHNPDAPRPAEADALIAFRRPSLLESVRRVDRRLLWVTAAPEYLTKKPAREYLEALRPTLVFIGQAQKARAEGEGVVVRPGVAAVYHKERPATEADAPAGPPRAVVTTHPGHGLDWLLDLWVEEVRPQVPEAQLDIYSMSLHKAMIDPEAAPAELKPLVVRCLTAQDHGVAVLEPLGDDGMARAYRTARVHLYPGHPDDMACWTLAESQAAGCPAVARGFPAVAERVDNGQTGYLVPDGSAFANVTVELLTNDGMYDSLSQAARAPQRRRTWAAAAAEVDSLLRGQRG</sequence>
<dbReference type="Pfam" id="PF13692">
    <property type="entry name" value="Glyco_trans_1_4"/>
    <property type="match status" value="1"/>
</dbReference>
<dbReference type="PANTHER" id="PTHR12526">
    <property type="entry name" value="GLYCOSYLTRANSFERASE"/>
    <property type="match status" value="1"/>
</dbReference>
<dbReference type="SUPFAM" id="SSF53756">
    <property type="entry name" value="UDP-Glycosyltransferase/glycogen phosphorylase"/>
    <property type="match status" value="1"/>
</dbReference>
<evidence type="ECO:0000313" key="2">
    <source>
        <dbReference type="Proteomes" id="UP000219621"/>
    </source>
</evidence>